<dbReference type="EMBL" id="PYHO01000005">
    <property type="protein sequence ID" value="PSR47159.1"/>
    <property type="molecule type" value="Genomic_DNA"/>
</dbReference>
<comment type="caution">
    <text evidence="2">The sequence shown here is derived from an EMBL/GenBank/DDBJ whole genome shotgun (WGS) entry which is preliminary data.</text>
</comment>
<feature type="compositionally biased region" description="Polar residues" evidence="1">
    <location>
        <begin position="20"/>
        <end position="30"/>
    </location>
</feature>
<dbReference type="Proteomes" id="UP000240892">
    <property type="component" value="Unassembled WGS sequence"/>
</dbReference>
<reference evidence="2 3" key="1">
    <citation type="submission" date="2018-03" db="EMBL/GenBank/DDBJ databases">
        <title>First report of an OXA-48+CTX-M-M-producing Kluyvera ascorbata clone recovered from patients admitted in a University Hospital in Madrid, Spain.</title>
        <authorList>
            <person name="Hernandez-Garcia M."/>
            <person name="Leon-Sampedro R."/>
            <person name="Perez-Viso B."/>
            <person name="Morosini M.I."/>
            <person name="Lopez-Fresnena N."/>
            <person name="Coque T.M."/>
            <person name="Bonten M."/>
            <person name="Malhotra-Kumar S."/>
            <person name="Ruiz-Garbajosa P."/>
            <person name="Canton R."/>
        </authorList>
    </citation>
    <scope>NUCLEOTIDE SEQUENCE [LARGE SCALE GENOMIC DNA]</scope>
    <source>
        <strain evidence="2 3">KA2</strain>
    </source>
</reference>
<protein>
    <submittedName>
        <fullName evidence="2">Uncharacterized protein</fullName>
    </submittedName>
</protein>
<keyword evidence="3" id="KW-1185">Reference proteome</keyword>
<evidence type="ECO:0000256" key="1">
    <source>
        <dbReference type="SAM" id="MobiDB-lite"/>
    </source>
</evidence>
<organism evidence="2 3">
    <name type="scientific">Kluyvera genomosp. 2</name>
    <dbReference type="NCBI Taxonomy" id="2774054"/>
    <lineage>
        <taxon>Bacteria</taxon>
        <taxon>Pseudomonadati</taxon>
        <taxon>Pseudomonadota</taxon>
        <taxon>Gammaproteobacteria</taxon>
        <taxon>Enterobacterales</taxon>
        <taxon>Enterobacteriaceae</taxon>
        <taxon>Kluyvera</taxon>
    </lineage>
</organism>
<gene>
    <name evidence="2" type="ORF">C8256_08620</name>
</gene>
<sequence length="69" mass="7634">MHNGAPAVISHPRHSHCESAGTQESASRSLSRQRERTGEGFKRSDNQPGLKEREADYLMMTFSSMQASA</sequence>
<proteinExistence type="predicted"/>
<feature type="compositionally biased region" description="Basic and acidic residues" evidence="1">
    <location>
        <begin position="32"/>
        <end position="54"/>
    </location>
</feature>
<evidence type="ECO:0000313" key="2">
    <source>
        <dbReference type="EMBL" id="PSR47159.1"/>
    </source>
</evidence>
<name>A0A2T2Y3P3_9ENTR</name>
<evidence type="ECO:0000313" key="3">
    <source>
        <dbReference type="Proteomes" id="UP000240892"/>
    </source>
</evidence>
<feature type="region of interest" description="Disordered" evidence="1">
    <location>
        <begin position="1"/>
        <end position="54"/>
    </location>
</feature>
<dbReference type="AlphaFoldDB" id="A0A2T2Y3P3"/>
<accession>A0A2T2Y3P3</accession>